<dbReference type="InterPro" id="IPR031325">
    <property type="entry name" value="RHS_repeat"/>
</dbReference>
<dbReference type="InterPro" id="IPR056823">
    <property type="entry name" value="TEN-like_YD-shell"/>
</dbReference>
<proteinExistence type="predicted"/>
<dbReference type="InterPro" id="IPR050708">
    <property type="entry name" value="T6SS_VgrG/RHS"/>
</dbReference>
<name>A0A3B0BHM4_9BACL</name>
<keyword evidence="4" id="KW-1185">Reference proteome</keyword>
<dbReference type="Proteomes" id="UP000282311">
    <property type="component" value="Unassembled WGS sequence"/>
</dbReference>
<dbReference type="RefSeq" id="WP_120750758.1">
    <property type="nucleotide sequence ID" value="NZ_RBAH01000028.1"/>
</dbReference>
<dbReference type="Pfam" id="PF25023">
    <property type="entry name" value="TEN_YD-shell"/>
    <property type="match status" value="1"/>
</dbReference>
<evidence type="ECO:0000313" key="3">
    <source>
        <dbReference type="EMBL" id="RKN71861.1"/>
    </source>
</evidence>
<protein>
    <recommendedName>
        <fullName evidence="2">Teneurin-like YD-shell domain-containing protein</fullName>
    </recommendedName>
</protein>
<sequence length="2078" mass="232719">MKKWSLYTLLIVILVTTVVPSMTYAKESFPTQFETGNSVVSSVYNETLGVGGILQPSGGTFTPTELEGIKTNYSVEMLQLASFYYPTLSALLRTSELDTVLRWTNEEVSSKVASLSSEEQRIMAQYTPAVINIMKAKTEIRVPNSSGQGISVVQSSVYGKGLESKSTVTGSVYKANLTNTTQIDDATYRKPIEPVVYKTTTDGSIDMIHRTSTQQDADVSLPGLHGLDLNLVRSYNSISAQTTYLRSIYSGSGPVISCTESGPSFFDPVYNEEDPTTDCGVMREQDDLYAGIRQNAIATGWTLNIPTITQSTKPVFEHQIHPQLGYGFYNARGYDIVTTITLEDGQVYQFKGGSNKPFNVVDENVTLNWSFDHSYYYLVVDDSITYTFYYNRLGSSTYQLASNGIVSKSNPYGDVIRYTRGDLWYDGHSSYVSGKLIISDTVGRKVTIEMDSSGMKSILVQDPAGNQTHHIRYDRTLVYNDEYVRVYGYVRLDKVVDVQSSRTLKSYTYYDPNEWMADATNEDDIKYSVNATGQPILDVTVNGQPVENSLVDQKKNQVFATINYLLLKEVNDDIGFKTTYTYQAYDPNWNTYGSFEERSRKRGTVRSFRDAFNVLYTGYHPVVNVYYDYQAQDGTQKRLSRTLSGKADQAPEIWAYPKTSGVQGNFHLSQAGSYRDGSQPATIIQTNYDGFSETETTEYFTTTLESMAKRYTAITKSASPTPIQVAENNQQYRVTDTEVVSYQYDPGQTRPYLIKQWVDGGTSDPKPPGIADFLRYGNNRNLPANVNNYATLTKAEYDTYGYVVYQEDAKGNKTENQYGGPYHALTYTKTTASDGSLVAEKVLEYMPLTRSYSCYNEDTMQTETCTLTYYDVYKITNTSTYRDAASGAFKTDTVVEEYLNYDPTRSVPTTVKVTTSGSQYGLQPTVTEKTLAYDSKGLHVVGSSSQVTLSVGQPQQTSTAGYQYNNRDQLTKRTYPDNSYVEYRYDHKNRPVEETFTPVGGAVRKTTILYDDLNRKITTISPDGEHVATTYTPYGEIEKQQKFYDPYVYKASTGFSSTQGNYQWSYMYKHTVTDEDGQTLYEVFAPLQWDASSPKQWDASTATAWGVAYRTITATTQQTNDTTTSRRWTAPYAGTIQISGNVTLKNNGPVSIFVIKNIAPQFNWPPAGVSGLSIGANDFTPKPMVQQMSVNAGDTIDFTLSGNGTVEWDPEINYVDKQPVTSEVRTTQVQTYDSTGTLKIQTLPYGQNSLKTEFAYGPYGLYRTTNALGQVTQMYYANTATKADNSTSWRQLTTRSIEPDGREIWTYKDRFGRDEKIVEKSPTKTRTTTLGYNSLDQMIEKQVTSQGTTQTTRYGYDGAGNLTFVQDDLDQKFTYAYNGQGKLIAQYTNGVQQKGVSYNEIGWPLIKTDAAGVQERYTYKANGLIQTYTDKAVQTYHYTYTPYYEEDRTSVTNSAGTELYWKQQTYDAGTRLLTGMSSSENETVNYHYDVWKRLDAQVAAGKTYGFTYDAFDRLQQLTFPDQLKTTYTYDNVNRMKTVAYPGMGTVEYDYTIATNENKYEIRYPNNQKQEKRTDAFKELTSQKHVQGSELWNESFTYDGMGNIAAITRNGSSLTYQYDGVNRIKAESGAQGSRSYTYDDRGNRLSLQSDPALNFGANQQFAYNAVNQLKTFSDDTGTHASYTYYGDGLRASKTVNGILTRFVYLNGKVIEELDASGNVKARNIWGNELLWRQDNTTAKAGYYFYNGHGDVVAIKDAAGTPINTYDYDIWGNVLSKIEGMNNPYRYTGEPQDDESGMIYLRARYYDPTLGRFINKDTYEGDIANPLSLNLYTYVSNNPLRYVDPSGHIMEGDEYLGLSDVDASLLYSYTSQFRTAEIVNDKKAMQYFHDSANAVRAKYTSDISRSVFYGEADHLDPIAESLTYVGKGLADSLGANTPNIGDPQYISGTAAGIAYGSGFVAGFVTPGPGGKMKTMYHATTKEAAASIIGTGMLGGSTLEAQKVFAFNRKPTLKEAIDAGARHETLIEFQVHVNRFGVKDTGVTGALYEIAEVESRGPVFITNAREVGFRKVWNDPSTWFK</sequence>
<dbReference type="OrthoDB" id="41445at2"/>
<evidence type="ECO:0000313" key="4">
    <source>
        <dbReference type="Proteomes" id="UP000282311"/>
    </source>
</evidence>
<dbReference type="NCBIfam" id="TIGR03696">
    <property type="entry name" value="Rhs_assc_core"/>
    <property type="match status" value="1"/>
</dbReference>
<feature type="domain" description="Teneurin-like YD-shell" evidence="2">
    <location>
        <begin position="1545"/>
        <end position="1837"/>
    </location>
</feature>
<dbReference type="Gene3D" id="2.180.10.10">
    <property type="entry name" value="RHS repeat-associated core"/>
    <property type="match status" value="2"/>
</dbReference>
<keyword evidence="1" id="KW-0677">Repeat</keyword>
<dbReference type="InterPro" id="IPR022385">
    <property type="entry name" value="Rhs_assc_core"/>
</dbReference>
<comment type="caution">
    <text evidence="3">The sequence shown here is derived from an EMBL/GenBank/DDBJ whole genome shotgun (WGS) entry which is preliminary data.</text>
</comment>
<dbReference type="NCBIfam" id="TIGR01643">
    <property type="entry name" value="YD_repeat_2x"/>
    <property type="match status" value="1"/>
</dbReference>
<organism evidence="3 4">
    <name type="scientific">Paenibacillus ginsengarvi</name>
    <dbReference type="NCBI Taxonomy" id="400777"/>
    <lineage>
        <taxon>Bacteria</taxon>
        <taxon>Bacillati</taxon>
        <taxon>Bacillota</taxon>
        <taxon>Bacilli</taxon>
        <taxon>Bacillales</taxon>
        <taxon>Paenibacillaceae</taxon>
        <taxon>Paenibacillus</taxon>
    </lineage>
</organism>
<dbReference type="PANTHER" id="PTHR32305:SF17">
    <property type="entry name" value="TRNA NUCLEASE WAPA"/>
    <property type="match status" value="1"/>
</dbReference>
<dbReference type="Pfam" id="PF05593">
    <property type="entry name" value="RHS_repeat"/>
    <property type="match status" value="1"/>
</dbReference>
<accession>A0A3B0BHM4</accession>
<dbReference type="EMBL" id="RBAH01000028">
    <property type="protein sequence ID" value="RKN71861.1"/>
    <property type="molecule type" value="Genomic_DNA"/>
</dbReference>
<dbReference type="InterPro" id="IPR006530">
    <property type="entry name" value="YD"/>
</dbReference>
<reference evidence="3 4" key="1">
    <citation type="journal article" date="2007" name="Int. J. Syst. Evol. Microbiol.">
        <title>Paenibacillus ginsengarvi sp. nov., isolated from soil from ginseng cultivation.</title>
        <authorList>
            <person name="Yoon M.H."/>
            <person name="Ten L.N."/>
            <person name="Im W.T."/>
        </authorList>
    </citation>
    <scope>NUCLEOTIDE SEQUENCE [LARGE SCALE GENOMIC DNA]</scope>
    <source>
        <strain evidence="3 4">KCTC 13059</strain>
    </source>
</reference>
<dbReference type="PANTHER" id="PTHR32305">
    <property type="match status" value="1"/>
</dbReference>
<evidence type="ECO:0000259" key="2">
    <source>
        <dbReference type="Pfam" id="PF25023"/>
    </source>
</evidence>
<gene>
    <name evidence="3" type="ORF">D7M11_28950</name>
</gene>
<evidence type="ECO:0000256" key="1">
    <source>
        <dbReference type="ARBA" id="ARBA00022737"/>
    </source>
</evidence>